<dbReference type="PANTHER" id="PTHR23253">
    <property type="entry name" value="EUKARYOTIC TRANSLATION INITIATION FACTOR 4 GAMMA"/>
    <property type="match status" value="1"/>
</dbReference>
<dbReference type="PANTHER" id="PTHR23253:SF9">
    <property type="entry name" value="EUKARYOTIC TRANSLATION INITIATION FACTOR 4 GAMMA 2"/>
    <property type="match status" value="1"/>
</dbReference>
<dbReference type="Pfam" id="PF02854">
    <property type="entry name" value="MIF4G"/>
    <property type="match status" value="1"/>
</dbReference>
<proteinExistence type="inferred from homology"/>
<dbReference type="EnsemblMetazoa" id="XM_016807433.2">
    <property type="protein sequence ID" value="XP_016662922.1"/>
    <property type="gene ID" value="LOC107884711"/>
</dbReference>
<sequence length="389" mass="45163">MIKLKTITMEQINNSDEVLNTVRSIVYHLNDVNLAKMTPKMIALPINNVKLLEEITDIIFDRALKRQNYTHVYAQICACMINDSKFNKLATDTKTTFQKVLLEKCYDVFYTEYQQELNKLKEKMKKNSMVPKRCISTLNNFKSIYKKSICNCRFIGELFRMGAFPKKVILSCITDLSKENENNELQIHCLCTILQLVGPILSKTYDLSIPVNKLVSSLNNHGMSSTLKCLIHQVKRMHSEGWKNEEPVKFIENNYTEFFNLPKHMKSVYKLKSNMIMAEWIYDECYDVLFNFVNKNKIDEVIQLLKFSNTWIFYDPVLFVISIILVALEENQNVRIHAGKLLNNLNKKKKLSTRSIQLGVNKVLNDSGTKKEYPNLSNLISDITGQSKH</sequence>
<evidence type="ECO:0000313" key="5">
    <source>
        <dbReference type="EnsemblMetazoa" id="XP_016662922.1"/>
    </source>
</evidence>
<dbReference type="OrthoDB" id="6616088at2759"/>
<dbReference type="InterPro" id="IPR016024">
    <property type="entry name" value="ARM-type_fold"/>
</dbReference>
<organism evidence="5 6">
    <name type="scientific">Acyrthosiphon pisum</name>
    <name type="common">Pea aphid</name>
    <dbReference type="NCBI Taxonomy" id="7029"/>
    <lineage>
        <taxon>Eukaryota</taxon>
        <taxon>Metazoa</taxon>
        <taxon>Ecdysozoa</taxon>
        <taxon>Arthropoda</taxon>
        <taxon>Hexapoda</taxon>
        <taxon>Insecta</taxon>
        <taxon>Pterygota</taxon>
        <taxon>Neoptera</taxon>
        <taxon>Paraneoptera</taxon>
        <taxon>Hemiptera</taxon>
        <taxon>Sternorrhyncha</taxon>
        <taxon>Aphidomorpha</taxon>
        <taxon>Aphidoidea</taxon>
        <taxon>Aphididae</taxon>
        <taxon>Macrosiphini</taxon>
        <taxon>Acyrthosiphon</taxon>
    </lineage>
</organism>
<protein>
    <recommendedName>
        <fullName evidence="4">MIF4G domain-containing protein</fullName>
    </recommendedName>
</protein>
<dbReference type="GO" id="GO:0003729">
    <property type="term" value="F:mRNA binding"/>
    <property type="evidence" value="ECO:0007669"/>
    <property type="project" value="TreeGrafter"/>
</dbReference>
<keyword evidence="3" id="KW-0648">Protein biosynthesis</keyword>
<dbReference type="SUPFAM" id="SSF48371">
    <property type="entry name" value="ARM repeat"/>
    <property type="match status" value="2"/>
</dbReference>
<keyword evidence="2" id="KW-0396">Initiation factor</keyword>
<name>A0A8R2D7F0_ACYPI</name>
<dbReference type="GeneID" id="107884711"/>
<evidence type="ECO:0000313" key="6">
    <source>
        <dbReference type="Proteomes" id="UP000007819"/>
    </source>
</evidence>
<dbReference type="InterPro" id="IPR003890">
    <property type="entry name" value="MIF4G-like_typ-3"/>
</dbReference>
<feature type="domain" description="MIF4G" evidence="4">
    <location>
        <begin position="19"/>
        <end position="262"/>
    </location>
</feature>
<comment type="similarity">
    <text evidence="1">Belongs to the eukaryotic initiation factor 4G family.</text>
</comment>
<dbReference type="Gene3D" id="1.25.40.180">
    <property type="match status" value="2"/>
</dbReference>
<accession>A0A8R2D7F0</accession>
<dbReference type="SMART" id="SM00543">
    <property type="entry name" value="MIF4G"/>
    <property type="match status" value="1"/>
</dbReference>
<evidence type="ECO:0000256" key="3">
    <source>
        <dbReference type="ARBA" id="ARBA00022917"/>
    </source>
</evidence>
<dbReference type="AlphaFoldDB" id="A0A8R2D7F0"/>
<dbReference type="GO" id="GO:0003743">
    <property type="term" value="F:translation initiation factor activity"/>
    <property type="evidence" value="ECO:0007669"/>
    <property type="project" value="UniProtKB-KW"/>
</dbReference>
<evidence type="ECO:0000259" key="4">
    <source>
        <dbReference type="SMART" id="SM00543"/>
    </source>
</evidence>
<reference evidence="6" key="1">
    <citation type="submission" date="2010-06" db="EMBL/GenBank/DDBJ databases">
        <authorList>
            <person name="Jiang H."/>
            <person name="Abraham K."/>
            <person name="Ali S."/>
            <person name="Alsbrooks S.L."/>
            <person name="Anim B.N."/>
            <person name="Anosike U.S."/>
            <person name="Attaway T."/>
            <person name="Bandaranaike D.P."/>
            <person name="Battles P.K."/>
            <person name="Bell S.N."/>
            <person name="Bell A.V."/>
            <person name="Beltran B."/>
            <person name="Bickham C."/>
            <person name="Bustamante Y."/>
            <person name="Caleb T."/>
            <person name="Canada A."/>
            <person name="Cardenas V."/>
            <person name="Carter K."/>
            <person name="Chacko J."/>
            <person name="Chandrabose M.N."/>
            <person name="Chavez D."/>
            <person name="Chavez A."/>
            <person name="Chen L."/>
            <person name="Chu H.-S."/>
            <person name="Claassen K.J."/>
            <person name="Cockrell R."/>
            <person name="Collins M."/>
            <person name="Cooper J.A."/>
            <person name="Cree A."/>
            <person name="Curry S.M."/>
            <person name="Da Y."/>
            <person name="Dao M.D."/>
            <person name="Das B."/>
            <person name="Davila M.-L."/>
            <person name="Davy-Carroll L."/>
            <person name="Denson S."/>
            <person name="Dinh H."/>
            <person name="Ebong V.E."/>
            <person name="Edwards J.R."/>
            <person name="Egan A."/>
            <person name="El-Daye J."/>
            <person name="Escobedo L."/>
            <person name="Fernandez S."/>
            <person name="Fernando P.R."/>
            <person name="Flagg N."/>
            <person name="Forbes L.D."/>
            <person name="Fowler R.G."/>
            <person name="Fu Q."/>
            <person name="Gabisi R.A."/>
            <person name="Ganer J."/>
            <person name="Garbino Pronczuk A."/>
            <person name="Garcia R.M."/>
            <person name="Garner T."/>
            <person name="Garrett T.E."/>
            <person name="Gonzalez D.A."/>
            <person name="Hamid H."/>
            <person name="Hawkins E.S."/>
            <person name="Hirani K."/>
            <person name="Hogues M.E."/>
            <person name="Hollins B."/>
            <person name="Hsiao C.-H."/>
            <person name="Jabil R."/>
            <person name="James M.L."/>
            <person name="Jhangiani S.N."/>
            <person name="Johnson B."/>
            <person name="Johnson Q."/>
            <person name="Joshi V."/>
            <person name="Kalu J.B."/>
            <person name="Kam C."/>
            <person name="Kashfia A."/>
            <person name="Keebler J."/>
            <person name="Kisamo H."/>
            <person name="Kovar C.L."/>
            <person name="Lago L.A."/>
            <person name="Lai C.-Y."/>
            <person name="Laidlaw J."/>
            <person name="Lara F."/>
            <person name="Le T.-K."/>
            <person name="Lee S.L."/>
            <person name="Legall F.H."/>
            <person name="Lemon S.J."/>
            <person name="Lewis L.R."/>
            <person name="Li B."/>
            <person name="Liu Y."/>
            <person name="Liu Y.-S."/>
            <person name="Lopez J."/>
            <person name="Lozado R.J."/>
            <person name="Lu J."/>
            <person name="Madu R.C."/>
            <person name="Maheshwari M."/>
            <person name="Maheshwari R."/>
            <person name="Malloy K."/>
            <person name="Martinez E."/>
            <person name="Mathew T."/>
            <person name="Mercado I.C."/>
            <person name="Mercado C."/>
            <person name="Meyer B."/>
            <person name="Montgomery K."/>
            <person name="Morgan M.B."/>
            <person name="Munidasa M."/>
            <person name="Nazareth L.V."/>
            <person name="Nelson J."/>
            <person name="Ng B.M."/>
            <person name="Nguyen N.B."/>
            <person name="Nguyen P.Q."/>
            <person name="Nguyen T."/>
            <person name="Obregon M."/>
            <person name="Okwuonu G.O."/>
            <person name="Onwere C.G."/>
            <person name="Orozco G."/>
            <person name="Parra A."/>
            <person name="Patel S."/>
            <person name="Patil S."/>
            <person name="Perez A."/>
            <person name="Perez Y."/>
            <person name="Pham C."/>
            <person name="Primus E.L."/>
            <person name="Pu L.-L."/>
            <person name="Puazo M."/>
            <person name="Qin X."/>
            <person name="Quiroz J.B."/>
            <person name="Reese J."/>
            <person name="Richards S."/>
            <person name="Rives C.M."/>
            <person name="Robberts R."/>
            <person name="Ruiz S.J."/>
            <person name="Ruiz M.J."/>
            <person name="Santibanez J."/>
            <person name="Schneider B.W."/>
            <person name="Sisson I."/>
            <person name="Smith M."/>
            <person name="Sodergren E."/>
            <person name="Song X.-Z."/>
            <person name="Song B.B."/>
            <person name="Summersgill H."/>
            <person name="Thelus R."/>
            <person name="Thornton R.D."/>
            <person name="Trejos Z.Y."/>
            <person name="Usmani K."/>
            <person name="Vattathil S."/>
            <person name="Villasana D."/>
            <person name="Walker D.L."/>
            <person name="Wang S."/>
            <person name="Wang K."/>
            <person name="White C.S."/>
            <person name="Williams A.C."/>
            <person name="Williamson J."/>
            <person name="Wilson K."/>
            <person name="Woghiren I.O."/>
            <person name="Woodworth J.R."/>
            <person name="Worley K.C."/>
            <person name="Wright R.A."/>
            <person name="Wu W."/>
            <person name="Young L."/>
            <person name="Zhang L."/>
            <person name="Zhang J."/>
            <person name="Zhu Y."/>
            <person name="Muzny D.M."/>
            <person name="Weinstock G."/>
            <person name="Gibbs R.A."/>
        </authorList>
    </citation>
    <scope>NUCLEOTIDE SEQUENCE [LARGE SCALE GENOMIC DNA]</scope>
    <source>
        <strain evidence="6">LSR1</strain>
    </source>
</reference>
<dbReference type="GO" id="GO:0016281">
    <property type="term" value="C:eukaryotic translation initiation factor 4F complex"/>
    <property type="evidence" value="ECO:0007669"/>
    <property type="project" value="TreeGrafter"/>
</dbReference>
<evidence type="ECO:0000256" key="2">
    <source>
        <dbReference type="ARBA" id="ARBA00022540"/>
    </source>
</evidence>
<dbReference type="KEGG" id="api:107884711"/>
<dbReference type="Proteomes" id="UP000007819">
    <property type="component" value="Chromosome A1"/>
</dbReference>
<evidence type="ECO:0000256" key="1">
    <source>
        <dbReference type="ARBA" id="ARBA00005775"/>
    </source>
</evidence>
<dbReference type="RefSeq" id="XP_016662922.1">
    <property type="nucleotide sequence ID" value="XM_016807433.2"/>
</dbReference>
<keyword evidence="6" id="KW-1185">Reference proteome</keyword>
<reference evidence="5" key="2">
    <citation type="submission" date="2022-06" db="UniProtKB">
        <authorList>
            <consortium name="EnsemblMetazoa"/>
        </authorList>
    </citation>
    <scope>IDENTIFICATION</scope>
</reference>